<sequence>MSRSAHPAGPRHADVMTEGHYSAPAADLNVLDEKVWARTVTRDADGALTVGGIAVARLAEEFGTPPTSSTRATSAPGAGPGPMPSGRTPTSSTPERPSSPAPSCAGCRRRG</sequence>
<comment type="caution">
    <text evidence="2">The sequence shown here is derived from an EMBL/GenBank/DDBJ whole genome shotgun (WGS) entry which is preliminary data.</text>
</comment>
<reference evidence="2 3" key="1">
    <citation type="submission" date="2020-05" db="EMBL/GenBank/DDBJ databases">
        <title>Whole genome shotgun sequence of Streptomyces microflavus NBRC 13062.</title>
        <authorList>
            <person name="Komaki H."/>
            <person name="Tamura T."/>
        </authorList>
    </citation>
    <scope>NUCLEOTIDE SEQUENCE [LARGE SCALE GENOMIC DNA]</scope>
    <source>
        <strain evidence="2 3">NBRC 13062</strain>
    </source>
</reference>
<evidence type="ECO:0000313" key="3">
    <source>
        <dbReference type="Proteomes" id="UP000498740"/>
    </source>
</evidence>
<proteinExistence type="predicted"/>
<evidence type="ECO:0000256" key="1">
    <source>
        <dbReference type="SAM" id="MobiDB-lite"/>
    </source>
</evidence>
<accession>A0A7J0CXI8</accession>
<evidence type="ECO:0008006" key="4">
    <source>
        <dbReference type="Google" id="ProtNLM"/>
    </source>
</evidence>
<dbReference type="AlphaFoldDB" id="A0A7J0CXI8"/>
<feature type="region of interest" description="Disordered" evidence="1">
    <location>
        <begin position="59"/>
        <end position="111"/>
    </location>
</feature>
<dbReference type="EMBL" id="BLWD01000001">
    <property type="protein sequence ID" value="GFN07153.1"/>
    <property type="molecule type" value="Genomic_DNA"/>
</dbReference>
<feature type="compositionally biased region" description="Low complexity" evidence="1">
    <location>
        <begin position="63"/>
        <end position="77"/>
    </location>
</feature>
<evidence type="ECO:0000313" key="2">
    <source>
        <dbReference type="EMBL" id="GFN07153.1"/>
    </source>
</evidence>
<gene>
    <name evidence="2" type="ORF">Smic_57090</name>
</gene>
<feature type="compositionally biased region" description="Low complexity" evidence="1">
    <location>
        <begin position="84"/>
        <end position="103"/>
    </location>
</feature>
<name>A0A7J0CXI8_STRMI</name>
<organism evidence="2 3">
    <name type="scientific">Streptomyces microflavus</name>
    <name type="common">Streptomyces lipmanii</name>
    <dbReference type="NCBI Taxonomy" id="1919"/>
    <lineage>
        <taxon>Bacteria</taxon>
        <taxon>Bacillati</taxon>
        <taxon>Actinomycetota</taxon>
        <taxon>Actinomycetes</taxon>
        <taxon>Kitasatosporales</taxon>
        <taxon>Streptomycetaceae</taxon>
        <taxon>Streptomyces</taxon>
    </lineage>
</organism>
<protein>
    <recommendedName>
        <fullName evidence="4">Diaminopimelate decarboxylase</fullName>
    </recommendedName>
</protein>
<dbReference type="Proteomes" id="UP000498740">
    <property type="component" value="Unassembled WGS sequence"/>
</dbReference>